<dbReference type="Proteomes" id="UP000510650">
    <property type="component" value="Chromosome"/>
</dbReference>
<organism evidence="1 2">
    <name type="scientific">Citrobacter freundii</name>
    <dbReference type="NCBI Taxonomy" id="546"/>
    <lineage>
        <taxon>Bacteria</taxon>
        <taxon>Pseudomonadati</taxon>
        <taxon>Pseudomonadota</taxon>
        <taxon>Gammaproteobacteria</taxon>
        <taxon>Enterobacterales</taxon>
        <taxon>Enterobacteriaceae</taxon>
        <taxon>Citrobacter</taxon>
        <taxon>Citrobacter freundii complex</taxon>
    </lineage>
</organism>
<dbReference type="RefSeq" id="WP_181219493.1">
    <property type="nucleotide sequence ID" value="NZ_CP055538.1"/>
</dbReference>
<name>A0AAE7GSF7_CITFR</name>
<proteinExistence type="predicted"/>
<dbReference type="AlphaFoldDB" id="A0AAE7GSF7"/>
<sequence>MNRDEIRQKIDENDEIHMEFSSSQVDALMEEIRFSLSNGTESAVKAVMKMSHDKPGVITYEIVTKKG</sequence>
<evidence type="ECO:0000313" key="2">
    <source>
        <dbReference type="Proteomes" id="UP000510650"/>
    </source>
</evidence>
<dbReference type="EMBL" id="CP055538">
    <property type="protein sequence ID" value="QLO13704.1"/>
    <property type="molecule type" value="Genomic_DNA"/>
</dbReference>
<reference evidence="2" key="1">
    <citation type="submission" date="2020-06" db="EMBL/GenBank/DDBJ databases">
        <title>REHAB project genomes.</title>
        <authorList>
            <person name="Shaw L.P."/>
        </authorList>
    </citation>
    <scope>NUCLEOTIDE SEQUENCE [LARGE SCALE GENOMIC DNA]</scope>
    <source>
        <strain evidence="2">RHBSTW-00398</strain>
    </source>
</reference>
<protein>
    <submittedName>
        <fullName evidence="1">Uncharacterized protein</fullName>
    </submittedName>
</protein>
<evidence type="ECO:0000313" key="1">
    <source>
        <dbReference type="EMBL" id="QLO13704.1"/>
    </source>
</evidence>
<accession>A0AAE7GSF7</accession>
<gene>
    <name evidence="1" type="ORF">HV183_09810</name>
</gene>